<dbReference type="SUPFAM" id="SSF51126">
    <property type="entry name" value="Pectin lyase-like"/>
    <property type="match status" value="1"/>
</dbReference>
<organism evidence="15 16">
    <name type="scientific">Anisodus tanguticus</name>
    <dbReference type="NCBI Taxonomy" id="243964"/>
    <lineage>
        <taxon>Eukaryota</taxon>
        <taxon>Viridiplantae</taxon>
        <taxon>Streptophyta</taxon>
        <taxon>Embryophyta</taxon>
        <taxon>Tracheophyta</taxon>
        <taxon>Spermatophyta</taxon>
        <taxon>Magnoliopsida</taxon>
        <taxon>eudicotyledons</taxon>
        <taxon>Gunneridae</taxon>
        <taxon>Pentapetalae</taxon>
        <taxon>asterids</taxon>
        <taxon>lamiids</taxon>
        <taxon>Solanales</taxon>
        <taxon>Solanaceae</taxon>
        <taxon>Solanoideae</taxon>
        <taxon>Hyoscyameae</taxon>
        <taxon>Anisodus</taxon>
    </lineage>
</organism>
<keyword evidence="16" id="KW-1185">Reference proteome</keyword>
<evidence type="ECO:0000256" key="8">
    <source>
        <dbReference type="ARBA" id="ARBA00022801"/>
    </source>
</evidence>
<comment type="caution">
    <text evidence="15">The sequence shown here is derived from an EMBL/GenBank/DDBJ whole genome shotgun (WGS) entry which is preliminary data.</text>
</comment>
<comment type="subcellular location">
    <subcellularLocation>
        <location evidence="1">Secreted</location>
        <location evidence="1">Cell wall</location>
    </subcellularLocation>
</comment>
<dbReference type="EMBL" id="JAVYJV010000003">
    <property type="protein sequence ID" value="KAK4376335.1"/>
    <property type="molecule type" value="Genomic_DNA"/>
</dbReference>
<dbReference type="Pfam" id="PF01095">
    <property type="entry name" value="Pectinesterase"/>
    <property type="match status" value="1"/>
</dbReference>
<protein>
    <recommendedName>
        <fullName evidence="5 13">Pectinesterase</fullName>
        <ecNumber evidence="5 13">3.1.1.11</ecNumber>
    </recommendedName>
</protein>
<comment type="pathway">
    <text evidence="2 13">Glycan metabolism; pectin degradation; 2-dehydro-3-deoxy-D-gluconate from pectin: step 1/5.</text>
</comment>
<dbReference type="SUPFAM" id="SSF101148">
    <property type="entry name" value="Plant invertase/pectin methylesterase inhibitor"/>
    <property type="match status" value="1"/>
</dbReference>
<dbReference type="AlphaFoldDB" id="A0AAE1SUH9"/>
<evidence type="ECO:0000313" key="16">
    <source>
        <dbReference type="Proteomes" id="UP001291623"/>
    </source>
</evidence>
<dbReference type="PROSITE" id="PS00503">
    <property type="entry name" value="PECTINESTERASE_2"/>
    <property type="match status" value="1"/>
</dbReference>
<proteinExistence type="inferred from homology"/>
<dbReference type="Proteomes" id="UP001291623">
    <property type="component" value="Unassembled WGS sequence"/>
</dbReference>
<evidence type="ECO:0000256" key="11">
    <source>
        <dbReference type="ARBA" id="ARBA00047928"/>
    </source>
</evidence>
<comment type="similarity">
    <text evidence="4">In the C-terminal section; belongs to the pectinesterase family.</text>
</comment>
<evidence type="ECO:0000256" key="12">
    <source>
        <dbReference type="PROSITE-ProRule" id="PRU10040"/>
    </source>
</evidence>
<dbReference type="SMART" id="SM00856">
    <property type="entry name" value="PMEI"/>
    <property type="match status" value="1"/>
</dbReference>
<dbReference type="InterPro" id="IPR000070">
    <property type="entry name" value="Pectinesterase_cat"/>
</dbReference>
<dbReference type="Gene3D" id="1.20.140.40">
    <property type="entry name" value="Invertase/pectin methylesterase inhibitor family protein"/>
    <property type="match status" value="1"/>
</dbReference>
<dbReference type="Pfam" id="PF04043">
    <property type="entry name" value="PMEI"/>
    <property type="match status" value="1"/>
</dbReference>
<dbReference type="PANTHER" id="PTHR31707">
    <property type="entry name" value="PECTINESTERASE"/>
    <property type="match status" value="1"/>
</dbReference>
<dbReference type="InterPro" id="IPR012334">
    <property type="entry name" value="Pectin_lyas_fold"/>
</dbReference>
<dbReference type="InterPro" id="IPR006501">
    <property type="entry name" value="Pectinesterase_inhib_dom"/>
</dbReference>
<dbReference type="SUPFAM" id="SSF56399">
    <property type="entry name" value="ADP-ribosylation"/>
    <property type="match status" value="1"/>
</dbReference>
<evidence type="ECO:0000256" key="5">
    <source>
        <dbReference type="ARBA" id="ARBA00013229"/>
    </source>
</evidence>
<dbReference type="Gene3D" id="2.160.20.10">
    <property type="entry name" value="Single-stranded right-handed beta-helix, Pectin lyase-like"/>
    <property type="match status" value="1"/>
</dbReference>
<evidence type="ECO:0000256" key="13">
    <source>
        <dbReference type="RuleBase" id="RU000589"/>
    </source>
</evidence>
<dbReference type="InterPro" id="IPR035513">
    <property type="entry name" value="Invertase/methylesterase_inhib"/>
</dbReference>
<accession>A0AAE1SUH9</accession>
<evidence type="ECO:0000256" key="9">
    <source>
        <dbReference type="ARBA" id="ARBA00023085"/>
    </source>
</evidence>
<evidence type="ECO:0000256" key="3">
    <source>
        <dbReference type="ARBA" id="ARBA00006027"/>
    </source>
</evidence>
<evidence type="ECO:0000256" key="1">
    <source>
        <dbReference type="ARBA" id="ARBA00004191"/>
    </source>
</evidence>
<evidence type="ECO:0000256" key="10">
    <source>
        <dbReference type="ARBA" id="ARBA00023316"/>
    </source>
</evidence>
<feature type="active site" evidence="12">
    <location>
        <position position="487"/>
    </location>
</feature>
<evidence type="ECO:0000256" key="2">
    <source>
        <dbReference type="ARBA" id="ARBA00005184"/>
    </source>
</evidence>
<reference evidence="15" key="1">
    <citation type="submission" date="2023-12" db="EMBL/GenBank/DDBJ databases">
        <title>Genome assembly of Anisodus tanguticus.</title>
        <authorList>
            <person name="Wang Y.-J."/>
        </authorList>
    </citation>
    <scope>NUCLEOTIDE SEQUENCE</scope>
    <source>
        <strain evidence="15">KB-2021</strain>
        <tissue evidence="15">Leaf</tissue>
    </source>
</reference>
<dbReference type="EC" id="3.1.1.11" evidence="5 13"/>
<keyword evidence="6" id="KW-0134">Cell wall</keyword>
<gene>
    <name evidence="15" type="ORF">RND71_007012</name>
</gene>
<evidence type="ECO:0000313" key="15">
    <source>
        <dbReference type="EMBL" id="KAK4376335.1"/>
    </source>
</evidence>
<dbReference type="InterPro" id="IPR033131">
    <property type="entry name" value="Pectinesterase_Asp_AS"/>
</dbReference>
<keyword evidence="9 13" id="KW-0063">Aspartyl esterase</keyword>
<keyword evidence="7" id="KW-0964">Secreted</keyword>
<dbReference type="GO" id="GO:0004857">
    <property type="term" value="F:enzyme inhibitor activity"/>
    <property type="evidence" value="ECO:0007669"/>
    <property type="project" value="InterPro"/>
</dbReference>
<feature type="domain" description="Pectinesterase inhibitor" evidence="14">
    <location>
        <begin position="132"/>
        <end position="284"/>
    </location>
</feature>
<evidence type="ECO:0000256" key="7">
    <source>
        <dbReference type="ARBA" id="ARBA00022525"/>
    </source>
</evidence>
<dbReference type="GO" id="GO:0030599">
    <property type="term" value="F:pectinesterase activity"/>
    <property type="evidence" value="ECO:0007669"/>
    <property type="project" value="UniProtKB-UniRule"/>
</dbReference>
<comment type="catalytic activity">
    <reaction evidence="11 13">
        <text>[(1-&gt;4)-alpha-D-galacturonosyl methyl ester](n) + n H2O = [(1-&gt;4)-alpha-D-galacturonosyl](n) + n methanol + n H(+)</text>
        <dbReference type="Rhea" id="RHEA:22380"/>
        <dbReference type="Rhea" id="RHEA-COMP:14570"/>
        <dbReference type="Rhea" id="RHEA-COMP:14573"/>
        <dbReference type="ChEBI" id="CHEBI:15377"/>
        <dbReference type="ChEBI" id="CHEBI:15378"/>
        <dbReference type="ChEBI" id="CHEBI:17790"/>
        <dbReference type="ChEBI" id="CHEBI:140522"/>
        <dbReference type="ChEBI" id="CHEBI:140523"/>
        <dbReference type="EC" id="3.1.1.11"/>
    </reaction>
</comment>
<name>A0AAE1SUH9_9SOLA</name>
<dbReference type="NCBIfam" id="TIGR01614">
    <property type="entry name" value="PME_inhib"/>
    <property type="match status" value="1"/>
</dbReference>
<evidence type="ECO:0000259" key="14">
    <source>
        <dbReference type="SMART" id="SM00856"/>
    </source>
</evidence>
<sequence length="652" mass="73026">MEEWELLQRTGSTFGGELDRTTGYIHLMKVMRESPQASEGDGDTALGNGLVYEAVDDSNVFPHFYGPSRSFSPLPRDAVIKGEKLVRLIYSVYKTNLFKFFFPKKSRPDRPTMAIALHKGSKDDAEQSTKVQMKANIEEFCKPAEFQIPCFKSLDSVAKNDSATMKDYLLASLKVTGDEIKKSLAVVEKNPIDNKTDPYNHMAVEDCKELLQYAVEELQDSYSMVGDTELHSLGDRVSELLNWLGAVYSYQSMCLDSIDKPEYKQDLENGMRSATQLTHNAINIVAKISTVLQAFNISSTITTSSNNHRRLLGYPTWFPVAYRKLLAGGGRHRITPHAVVAKDGSGQYNTVASALAAYPKNHKGKYFVYVKAGIYDEHIIISKKQPNVFIYGDGAGKTIITGNKNFGLMKIPTQDTATFAVLGNGFVARGITFRNTAGPQGHQAVALRINGDMAAVFDCSIEGYQDTLYYQNHRQFYRNCVISGTIDFIFGRGSAVIQNSLIIARKPLDNQFNTITADGKEIASKPGGVVFQNCRIVPEMELFPVRFQLASYLGRPWKPYATTVFMESELGDFIRPEGWMIWQGASFEQTCHYYEFANRGPGAIINNRNKSFKNFRLLNPIEAAKYTVDRFINSNDWLRYTGAPYYLGLGGR</sequence>
<dbReference type="CDD" id="cd15798">
    <property type="entry name" value="PMEI-like_3"/>
    <property type="match status" value="1"/>
</dbReference>
<keyword evidence="8 13" id="KW-0378">Hydrolase</keyword>
<dbReference type="GO" id="GO:0045490">
    <property type="term" value="P:pectin catabolic process"/>
    <property type="evidence" value="ECO:0007669"/>
    <property type="project" value="UniProtKB-UniRule"/>
</dbReference>
<dbReference type="FunFam" id="2.160.20.10:FF:000029">
    <property type="entry name" value="Pectinesterase 4"/>
    <property type="match status" value="1"/>
</dbReference>
<keyword evidence="10" id="KW-0961">Cell wall biogenesis/degradation</keyword>
<dbReference type="InterPro" id="IPR011050">
    <property type="entry name" value="Pectin_lyase_fold/virulence"/>
</dbReference>
<dbReference type="GO" id="GO:0042545">
    <property type="term" value="P:cell wall modification"/>
    <property type="evidence" value="ECO:0007669"/>
    <property type="project" value="UniProtKB-UniRule"/>
</dbReference>
<comment type="similarity">
    <text evidence="3">In the N-terminal section; belongs to the PMEI family.</text>
</comment>
<evidence type="ECO:0000256" key="4">
    <source>
        <dbReference type="ARBA" id="ARBA00007786"/>
    </source>
</evidence>
<evidence type="ECO:0000256" key="6">
    <source>
        <dbReference type="ARBA" id="ARBA00022512"/>
    </source>
</evidence>